<dbReference type="EMBL" id="JAACFV010000070">
    <property type="protein sequence ID" value="KAF7507349.1"/>
    <property type="molecule type" value="Genomic_DNA"/>
</dbReference>
<sequence>MILPAHYKAHLSSSLSPEDHHHCIALSLAKARPEPRVRAMDVYGTGNEPWFFATEADTGAFSVESVTGPSALAKRGSRGFIARSVLERWLRLWKRGRWRS</sequence>
<reference evidence="1" key="1">
    <citation type="submission" date="2020-02" db="EMBL/GenBank/DDBJ databases">
        <authorList>
            <person name="Palmer J.M."/>
        </authorList>
    </citation>
    <scope>NUCLEOTIDE SEQUENCE</scope>
    <source>
        <strain evidence="1">EPUS1.4</strain>
        <tissue evidence="1">Thallus</tissue>
    </source>
</reference>
<name>A0A8H7AH56_9EURO</name>
<gene>
    <name evidence="1" type="ORF">GJ744_010666</name>
</gene>
<dbReference type="AlphaFoldDB" id="A0A8H7AH56"/>
<proteinExistence type="predicted"/>
<protein>
    <submittedName>
        <fullName evidence="1">Uncharacterized protein</fullName>
    </submittedName>
</protein>
<comment type="caution">
    <text evidence="1">The sequence shown here is derived from an EMBL/GenBank/DDBJ whole genome shotgun (WGS) entry which is preliminary data.</text>
</comment>
<keyword evidence="2" id="KW-1185">Reference proteome</keyword>
<organism evidence="1 2">
    <name type="scientific">Endocarpon pusillum</name>
    <dbReference type="NCBI Taxonomy" id="364733"/>
    <lineage>
        <taxon>Eukaryota</taxon>
        <taxon>Fungi</taxon>
        <taxon>Dikarya</taxon>
        <taxon>Ascomycota</taxon>
        <taxon>Pezizomycotina</taxon>
        <taxon>Eurotiomycetes</taxon>
        <taxon>Chaetothyriomycetidae</taxon>
        <taxon>Verrucariales</taxon>
        <taxon>Verrucariaceae</taxon>
        <taxon>Endocarpon</taxon>
    </lineage>
</organism>
<dbReference type="OrthoDB" id="419598at2759"/>
<evidence type="ECO:0000313" key="2">
    <source>
        <dbReference type="Proteomes" id="UP000606974"/>
    </source>
</evidence>
<accession>A0A8H7AH56</accession>
<dbReference type="Proteomes" id="UP000606974">
    <property type="component" value="Unassembled WGS sequence"/>
</dbReference>
<evidence type="ECO:0000313" key="1">
    <source>
        <dbReference type="EMBL" id="KAF7507349.1"/>
    </source>
</evidence>